<dbReference type="AlphaFoldDB" id="A0A2W2A8E1"/>
<comment type="caution">
    <text evidence="2">The sequence shown here is derived from an EMBL/GenBank/DDBJ whole genome shotgun (WGS) entry which is preliminary data.</text>
</comment>
<proteinExistence type="predicted"/>
<dbReference type="OrthoDB" id="9765926at2"/>
<protein>
    <recommendedName>
        <fullName evidence="1">PKD domain-containing protein</fullName>
    </recommendedName>
</protein>
<dbReference type="Gene3D" id="2.60.40.10">
    <property type="entry name" value="Immunoglobulins"/>
    <property type="match status" value="1"/>
</dbReference>
<dbReference type="NCBIfam" id="TIGR04131">
    <property type="entry name" value="Bac_Flav_CTERM"/>
    <property type="match status" value="1"/>
</dbReference>
<dbReference type="InterPro" id="IPR022409">
    <property type="entry name" value="PKD/Chitinase_dom"/>
</dbReference>
<name>A0A2W2A8E1_9BACT</name>
<dbReference type="InterPro" id="IPR000601">
    <property type="entry name" value="PKD_dom"/>
</dbReference>
<dbReference type="InterPro" id="IPR013783">
    <property type="entry name" value="Ig-like_fold"/>
</dbReference>
<accession>A0A2W2A8E1</accession>
<reference evidence="2 3" key="1">
    <citation type="submission" date="2018-06" db="EMBL/GenBank/DDBJ databases">
        <title>Mucibacter soli gen. nov., sp. nov., a new member of the family Chitinophagaceae producing mucin.</title>
        <authorList>
            <person name="Kim M.-K."/>
            <person name="Park S."/>
            <person name="Kim T.-S."/>
            <person name="Joung Y."/>
            <person name="Han J.-H."/>
            <person name="Kim S.B."/>
        </authorList>
    </citation>
    <scope>NUCLEOTIDE SEQUENCE [LARGE SCALE GENOMIC DNA]</scope>
    <source>
        <strain evidence="2 3">R1-15</strain>
    </source>
</reference>
<feature type="domain" description="PKD" evidence="1">
    <location>
        <begin position="636"/>
        <end position="698"/>
    </location>
</feature>
<evidence type="ECO:0000259" key="1">
    <source>
        <dbReference type="PROSITE" id="PS50093"/>
    </source>
</evidence>
<dbReference type="Pfam" id="PF13585">
    <property type="entry name" value="CHU_C"/>
    <property type="match status" value="1"/>
</dbReference>
<gene>
    <name evidence="2" type="ORF">DN068_17985</name>
</gene>
<dbReference type="SMART" id="SM00089">
    <property type="entry name" value="PKD"/>
    <property type="match status" value="1"/>
</dbReference>
<keyword evidence="3" id="KW-1185">Reference proteome</keyword>
<dbReference type="PROSITE" id="PS50093">
    <property type="entry name" value="PKD"/>
    <property type="match status" value="1"/>
</dbReference>
<dbReference type="EMBL" id="QKTW01000023">
    <property type="protein sequence ID" value="PZF71531.1"/>
    <property type="molecule type" value="Genomic_DNA"/>
</dbReference>
<dbReference type="Proteomes" id="UP000248745">
    <property type="component" value="Unassembled WGS sequence"/>
</dbReference>
<evidence type="ECO:0000313" key="2">
    <source>
        <dbReference type="EMBL" id="PZF71531.1"/>
    </source>
</evidence>
<dbReference type="InterPro" id="IPR035986">
    <property type="entry name" value="PKD_dom_sf"/>
</dbReference>
<organism evidence="2 3">
    <name type="scientific">Taibaiella soli</name>
    <dbReference type="NCBI Taxonomy" id="1649169"/>
    <lineage>
        <taxon>Bacteria</taxon>
        <taxon>Pseudomonadati</taxon>
        <taxon>Bacteroidota</taxon>
        <taxon>Chitinophagia</taxon>
        <taxon>Chitinophagales</taxon>
        <taxon>Chitinophagaceae</taxon>
        <taxon>Taibaiella</taxon>
    </lineage>
</organism>
<dbReference type="Pfam" id="PF18911">
    <property type="entry name" value="PKD_4"/>
    <property type="match status" value="1"/>
</dbReference>
<evidence type="ECO:0000313" key="3">
    <source>
        <dbReference type="Proteomes" id="UP000248745"/>
    </source>
</evidence>
<sequence>MKTMKSIIIHAIGKGYRFVYICAVLLLLLCSTAFAQYENNNWAFGNKWGLSFATQPASFLPSQVYAPFRSATVSDANGNLLFYTNGTVVWDQTNNIMPHGDSIIHTNSAIFPDGGEAFIVPDPGNAAQYYVFTGPLLSSYSGSLGNPSPSKIRYSKVDMSLNGGLGDVLPNFKDRVLDSNACPVIAVAGYGMCDKWLVMHLLYSNQFKAYHITASGIDAPVVSTAGDSVKVAYANMKFASNNQRLVLRSDDLQAASFIEAFDFNYQTGVVSNPVMVEPALAGGISAFQDATRPNAIELSSDSKKLYSTVNTDSNFTQKGLIYQYDLSLPTAIDIQNSKTLVGIIDSVREIQLTGQNNIYISTGYYGNNIAAILYPNKEAQACGLVNNYITMPNGDSNFYYSACMANLVPVSHVIYNNSEEYACQYPSQLTAQVPSAGGYIWNTGATTQSININQPGTYWVKSSQTCGAWRIDTFQVHSITAPAPIPDSISCNGQPVKYTLHTPGSITWSDGTHDSVFTATQTGTYWVQTRIGQCTFRDTFRITIYPPSNISLLPADTTICNAAMSATITAGGNFNNYLWNTGATTANIQITQPGKYWVSATTPCGIYSDTMFVHFCPPVITDFTTAKDTICSGSCISFQASFDHNPTQFDWYFAGGNPATITGNQSPLVCYDTAGTFKASLVVSNDFGADTAAFFITVLPKPNPRFRDTIIVTPYKTELNLPACAAAAETDWYDENNNLVCSNCAALNLLAKDWQKNYYCVTRNADCADTCFYKITVTNIPSDAWLPDAFTPNGDGLNDYFHLITDNPNIKVADLAVYDRWGNSLYHSQENTIGWDGTYNGKQAQGGVYFWYLRYWVLGAGGEQKMHTSKGDVTLIR</sequence>
<dbReference type="InterPro" id="IPR026341">
    <property type="entry name" value="T9SS_type_B"/>
</dbReference>
<dbReference type="SUPFAM" id="SSF49299">
    <property type="entry name" value="PKD domain"/>
    <property type="match status" value="1"/>
</dbReference>